<comment type="caution">
    <text evidence="2">The sequence shown here is derived from an EMBL/GenBank/DDBJ whole genome shotgun (WGS) entry which is preliminary data.</text>
</comment>
<evidence type="ECO:0000313" key="3">
    <source>
        <dbReference type="Proteomes" id="UP000221024"/>
    </source>
</evidence>
<name>A0A2H3NHP4_9BACT</name>
<dbReference type="SUPFAM" id="SSF53474">
    <property type="entry name" value="alpha/beta-Hydrolases"/>
    <property type="match status" value="1"/>
</dbReference>
<feature type="domain" description="Secretion system C-terminal sorting" evidence="1">
    <location>
        <begin position="676"/>
        <end position="754"/>
    </location>
</feature>
<dbReference type="Gene3D" id="3.40.50.1820">
    <property type="entry name" value="alpha/beta hydrolase"/>
    <property type="match status" value="1"/>
</dbReference>
<evidence type="ECO:0000259" key="1">
    <source>
        <dbReference type="Pfam" id="PF18962"/>
    </source>
</evidence>
<sequence>MDNILWVGNHSRLKRHSTFVMYHAQQLTFPTVSGNATVEKSLAFEVEGGGEALDYVSDLYPIWGQDVDTMAYTLVPSPDLNFRDEEDAVSIWTQRSTQVTQGSLNKPLLIVEGIDLSDDTHPYANYGRLGDLALQARNDGYDVAVISFQDPLSSIRQHEEVLRRALQLVHDLKGDTSQPTAVAGLSRGGVVARYALAKMEENGTPHHTSLFLSYDAPQRGGNINLNLQETLFGSGRVADNTPQEVKDRLSSQAVKELLIDHAEHNSPTEKEALFNEIRDLNGGIGYPAEPRLVTWSNGTWLEPSFDTNLAFEIVSNGDIRDQDEFELTNLDRKPGSYFPRSLSIDESGFVTIDDLDIFKSIGTILVNFVGMPFGFDANVPTWWAFSQRSDPTFIPTSSSTDKDSPYSSSPFDCVTGVGERSSHAAFTSEAATLMLDELRYAFGDASQPGNCESLPGPPLEVTLSGPSIVNSGQEGTWTADVEGGEGSTSYDWSVREPGATSWTGVPCSGQTCSYTFTNFSTYVQDVEIRVTVDKGSETDTDSQWVTVSPGAPGCEPWMIECPSTQLANLRSFEAEPQGEAAQLAWTTTGSMGEGAFLVQHRADSTAAWSDLQTVEVAEKTQVDSTDAPTYQLETDALAPGTHQFRLQWAADGETALLSDVVEAEITLSDPYRLRAYPNPVGAQMTVESAVKERQHVRVQIYDVLGRRVTTVYDGPMAPNEVKRFTVQPGADGLSSGTYFLRMTGEQFQTTTRISVVR</sequence>
<dbReference type="InterPro" id="IPR029058">
    <property type="entry name" value="AB_hydrolase_fold"/>
</dbReference>
<reference evidence="2 3" key="1">
    <citation type="submission" date="2017-10" db="EMBL/GenBank/DDBJ databases">
        <title>Draft genome of Longimonas halophila.</title>
        <authorList>
            <person name="Goh K.M."/>
            <person name="Shamsir M.S."/>
            <person name="Lim S.W."/>
        </authorList>
    </citation>
    <scope>NUCLEOTIDE SEQUENCE [LARGE SCALE GENOMIC DNA]</scope>
    <source>
        <strain evidence="2 3">KCTC 42399</strain>
    </source>
</reference>
<protein>
    <recommendedName>
        <fullName evidence="1">Secretion system C-terminal sorting domain-containing protein</fullName>
    </recommendedName>
</protein>
<evidence type="ECO:0000313" key="2">
    <source>
        <dbReference type="EMBL" id="PEN04728.1"/>
    </source>
</evidence>
<dbReference type="AlphaFoldDB" id="A0A2H3NHP4"/>
<dbReference type="Proteomes" id="UP000221024">
    <property type="component" value="Unassembled WGS sequence"/>
</dbReference>
<dbReference type="EMBL" id="PDEP01000022">
    <property type="protein sequence ID" value="PEN04728.1"/>
    <property type="molecule type" value="Genomic_DNA"/>
</dbReference>
<organism evidence="2 3">
    <name type="scientific">Longimonas halophila</name>
    <dbReference type="NCBI Taxonomy" id="1469170"/>
    <lineage>
        <taxon>Bacteria</taxon>
        <taxon>Pseudomonadati</taxon>
        <taxon>Rhodothermota</taxon>
        <taxon>Rhodothermia</taxon>
        <taxon>Rhodothermales</taxon>
        <taxon>Salisaetaceae</taxon>
        <taxon>Longimonas</taxon>
    </lineage>
</organism>
<dbReference type="OrthoDB" id="4535652at2"/>
<dbReference type="InterPro" id="IPR026444">
    <property type="entry name" value="Secre_tail"/>
</dbReference>
<keyword evidence="3" id="KW-1185">Reference proteome</keyword>
<gene>
    <name evidence="2" type="ORF">CRI93_14700</name>
</gene>
<proteinExistence type="predicted"/>
<accession>A0A2H3NHP4</accession>
<dbReference type="Pfam" id="PF18962">
    <property type="entry name" value="Por_Secre_tail"/>
    <property type="match status" value="1"/>
</dbReference>
<dbReference type="NCBIfam" id="TIGR04183">
    <property type="entry name" value="Por_Secre_tail"/>
    <property type="match status" value="1"/>
</dbReference>